<keyword evidence="3" id="KW-0223">Dioxygenase</keyword>
<comment type="caution">
    <text evidence="7">The sequence shown here is derived from an EMBL/GenBank/DDBJ whole genome shotgun (WGS) entry which is preliminary data.</text>
</comment>
<keyword evidence="4" id="KW-0560">Oxidoreductase</keyword>
<dbReference type="OrthoDB" id="9764016at2"/>
<evidence type="ECO:0000259" key="6">
    <source>
        <dbReference type="PROSITE" id="PS51184"/>
    </source>
</evidence>
<dbReference type="PANTHER" id="PTHR13096:SF8">
    <property type="entry name" value="RIBOSOMAL OXYGENASE 1"/>
    <property type="match status" value="1"/>
</dbReference>
<dbReference type="EMBL" id="JOKH01000001">
    <property type="protein sequence ID" value="KEQ19153.1"/>
    <property type="molecule type" value="Genomic_DNA"/>
</dbReference>
<dbReference type="Proteomes" id="UP000028073">
    <property type="component" value="Unassembled WGS sequence"/>
</dbReference>
<sequence length="392" mass="44758">MTNSILGTLSPSVFLQNYWQKKPLLIRNAIPDFQSPLSANELAGLALEEDVESRIVLEKGQKQEEGPWQLKRGPFNEADFSRLPPSHWTLLVQAVDHWVPDVHSLLEHFDFLPSWRLEDIMISYATDGGSVGPHYDHFDVFLIQAEGKRRWQVGAVYDASSPKLEDTELHILSEFEVLEDYVLEPGDMLYLPPGVGHHGAAEGECMTISVGFRAPSHREILMQFTDFIADQLPESLRYSDPDQALPKQKGEIDEKALDRLQQILKEHIEDRSMLAEWFGEMMTQPKHEQPVEESWQSWENLTEEAEGVELVLNEGSRLAFREEKDTLMLFADGDSFECYSATSRQLAQELCQTSQLDSAQWSSIEDEEGKELLLKLINAGCIYPFFDEENDL</sequence>
<evidence type="ECO:0000256" key="1">
    <source>
        <dbReference type="ARBA" id="ARBA00001954"/>
    </source>
</evidence>
<evidence type="ECO:0000256" key="3">
    <source>
        <dbReference type="ARBA" id="ARBA00022964"/>
    </source>
</evidence>
<gene>
    <name evidence="7" type="ORF">GZ78_03905</name>
</gene>
<evidence type="ECO:0000313" key="8">
    <source>
        <dbReference type="Proteomes" id="UP000028073"/>
    </source>
</evidence>
<protein>
    <submittedName>
        <fullName evidence="7">Cupin</fullName>
    </submittedName>
</protein>
<reference evidence="7 8" key="1">
    <citation type="submission" date="2014-06" db="EMBL/GenBank/DDBJ databases">
        <title>Whole Genome Sequences of Three Symbiotic Endozoicomonas Bacteria.</title>
        <authorList>
            <person name="Neave M.J."/>
            <person name="Apprill A."/>
            <person name="Voolstra C.R."/>
        </authorList>
    </citation>
    <scope>NUCLEOTIDE SEQUENCE [LARGE SCALE GENOMIC DNA]</scope>
    <source>
        <strain evidence="7 8">DSM 25634</strain>
    </source>
</reference>
<evidence type="ECO:0000256" key="2">
    <source>
        <dbReference type="ARBA" id="ARBA00022723"/>
    </source>
</evidence>
<dbReference type="Pfam" id="PF08007">
    <property type="entry name" value="JmjC_2"/>
    <property type="match status" value="1"/>
</dbReference>
<dbReference type="Pfam" id="PF20514">
    <property type="entry name" value="WHD_ROXA"/>
    <property type="match status" value="1"/>
</dbReference>
<proteinExistence type="predicted"/>
<feature type="domain" description="JmjC" evidence="6">
    <location>
        <begin position="101"/>
        <end position="229"/>
    </location>
</feature>
<evidence type="ECO:0000256" key="5">
    <source>
        <dbReference type="ARBA" id="ARBA00023004"/>
    </source>
</evidence>
<dbReference type="Gene3D" id="3.40.366.30">
    <property type="entry name" value="50S ribosomal protein L16 arginine hydroxylase, Chain A, Domain 2"/>
    <property type="match status" value="1"/>
</dbReference>
<dbReference type="eggNOG" id="COG2850">
    <property type="taxonomic scope" value="Bacteria"/>
</dbReference>
<evidence type="ECO:0000313" key="7">
    <source>
        <dbReference type="EMBL" id="KEQ19153.1"/>
    </source>
</evidence>
<dbReference type="InterPro" id="IPR046799">
    <property type="entry name" value="ROXA-like_wH"/>
</dbReference>
<accession>A0A081NL30</accession>
<name>A0A081NL30_9GAMM</name>
<keyword evidence="8" id="KW-1185">Reference proteome</keyword>
<evidence type="ECO:0000256" key="4">
    <source>
        <dbReference type="ARBA" id="ARBA00023002"/>
    </source>
</evidence>
<dbReference type="SMART" id="SM00558">
    <property type="entry name" value="JmjC"/>
    <property type="match status" value="1"/>
</dbReference>
<keyword evidence="2" id="KW-0479">Metal-binding</keyword>
<dbReference type="GO" id="GO:0016706">
    <property type="term" value="F:2-oxoglutarate-dependent dioxygenase activity"/>
    <property type="evidence" value="ECO:0007669"/>
    <property type="project" value="TreeGrafter"/>
</dbReference>
<dbReference type="RefSeq" id="WP_034832817.1">
    <property type="nucleotide sequence ID" value="NZ_JOKH01000001.1"/>
</dbReference>
<keyword evidence="5" id="KW-0408">Iron</keyword>
<dbReference type="Gene3D" id="2.60.120.650">
    <property type="entry name" value="Cupin"/>
    <property type="match status" value="1"/>
</dbReference>
<dbReference type="PANTHER" id="PTHR13096">
    <property type="entry name" value="MINA53 MYC INDUCED NUCLEAR ANTIGEN"/>
    <property type="match status" value="1"/>
</dbReference>
<dbReference type="PROSITE" id="PS51184">
    <property type="entry name" value="JMJC"/>
    <property type="match status" value="1"/>
</dbReference>
<dbReference type="InterPro" id="IPR003347">
    <property type="entry name" value="JmjC_dom"/>
</dbReference>
<dbReference type="InterPro" id="IPR039994">
    <property type="entry name" value="NO66-like"/>
</dbReference>
<dbReference type="AlphaFoldDB" id="A0A081NL30"/>
<organism evidence="7 8">
    <name type="scientific">Endozoicomonas numazuensis</name>
    <dbReference type="NCBI Taxonomy" id="1137799"/>
    <lineage>
        <taxon>Bacteria</taxon>
        <taxon>Pseudomonadati</taxon>
        <taxon>Pseudomonadota</taxon>
        <taxon>Gammaproteobacteria</taxon>
        <taxon>Oceanospirillales</taxon>
        <taxon>Endozoicomonadaceae</taxon>
        <taxon>Endozoicomonas</taxon>
    </lineage>
</organism>
<dbReference type="STRING" id="1137799.GZ78_03905"/>
<dbReference type="GO" id="GO:0046872">
    <property type="term" value="F:metal ion binding"/>
    <property type="evidence" value="ECO:0007669"/>
    <property type="project" value="UniProtKB-KW"/>
</dbReference>
<comment type="cofactor">
    <cofactor evidence="1">
        <name>Fe(2+)</name>
        <dbReference type="ChEBI" id="CHEBI:29033"/>
    </cofactor>
</comment>
<dbReference type="SUPFAM" id="SSF51197">
    <property type="entry name" value="Clavaminate synthase-like"/>
    <property type="match status" value="1"/>
</dbReference>